<dbReference type="InterPro" id="IPR027443">
    <property type="entry name" value="IPNS-like_sf"/>
</dbReference>
<reference evidence="1" key="1">
    <citation type="submission" date="2019-02" db="EMBL/GenBank/DDBJ databases">
        <authorList>
            <person name="Gruber-Vodicka R. H."/>
            <person name="Seah K. B. B."/>
        </authorList>
    </citation>
    <scope>NUCLEOTIDE SEQUENCE</scope>
    <source>
        <strain evidence="1">BECK_M6</strain>
    </source>
</reference>
<proteinExistence type="predicted"/>
<dbReference type="EMBL" id="CAADFH010000027">
    <property type="protein sequence ID" value="VFJ92948.1"/>
    <property type="molecule type" value="Genomic_DNA"/>
</dbReference>
<evidence type="ECO:0000313" key="1">
    <source>
        <dbReference type="EMBL" id="VFJ92948.1"/>
    </source>
</evidence>
<dbReference type="Gene3D" id="2.60.120.330">
    <property type="entry name" value="B-lactam Antibiotic, Isopenicillin N Synthase, Chain"/>
    <property type="match status" value="1"/>
</dbReference>
<sequence length="367" mass="42760">MSEKIKHHDNSGNMKPKPVRIDFNTLISTENKVDLSDIIENAFGLDGFGGIIVTNAPNFRKIREKALSNIYNLSQEPKEVLAAITKSDLSTLHEVGWHERKMNSAFGKSSKKFVSFFSRYPVETVIFPQDPCFERENENIWPMTIPRFKEDLIKLNMLLTPALLGLLRHFDKHLSGKIDNYKQDKFTDSFFDHYGHQNRLIAYSPLDEFESDIEDQYNWDNWHTDFGLMGTVTHPIYFTKQGEIYELDSTAYSLKDRHGQEHEGVFSEDEFMITAGDAMFIESAGYIPATPHTVKISPEIPRNIYRTQSVSFFEPQMNYRMDIPTGESFEEIIERDPSKYDHRGIDEFKDGCYYKEFIDDLLEFLYK</sequence>
<dbReference type="PANTHER" id="PTHR48420:SF1">
    <property type="entry name" value="NON-HAEM DIOXYGENASE N-TERMINAL DOMAIN-CONTAINING PROTEIN"/>
    <property type="match status" value="1"/>
</dbReference>
<name>A0A450UK97_9GAMM</name>
<gene>
    <name evidence="1" type="ORF">BECKLFY1418A_GA0070994_102724</name>
</gene>
<protein>
    <recommendedName>
        <fullName evidence="2">Isopenicillin N synthase</fullName>
    </recommendedName>
</protein>
<evidence type="ECO:0008006" key="2">
    <source>
        <dbReference type="Google" id="ProtNLM"/>
    </source>
</evidence>
<organism evidence="1">
    <name type="scientific">Candidatus Kentrum sp. LFY</name>
    <dbReference type="NCBI Taxonomy" id="2126342"/>
    <lineage>
        <taxon>Bacteria</taxon>
        <taxon>Pseudomonadati</taxon>
        <taxon>Pseudomonadota</taxon>
        <taxon>Gammaproteobacteria</taxon>
        <taxon>Candidatus Kentrum</taxon>
    </lineage>
</organism>
<dbReference type="PANTHER" id="PTHR48420">
    <property type="entry name" value="NON-HAEM DIOXYGENASE N-TERMINAL DOMAIN-CONTAINING PROTEIN"/>
    <property type="match status" value="1"/>
</dbReference>
<dbReference type="SUPFAM" id="SSF51197">
    <property type="entry name" value="Clavaminate synthase-like"/>
    <property type="match status" value="1"/>
</dbReference>
<accession>A0A450UK97</accession>
<dbReference type="AlphaFoldDB" id="A0A450UK97"/>